<dbReference type="Proteomes" id="UP000306319">
    <property type="component" value="Unassembled WGS sequence"/>
</dbReference>
<accession>A0AC61RGM4</accession>
<dbReference type="EMBL" id="SRYB01000027">
    <property type="protein sequence ID" value="TGY77266.1"/>
    <property type="molecule type" value="Genomic_DNA"/>
</dbReference>
<reference evidence="1" key="1">
    <citation type="submission" date="2019-04" db="EMBL/GenBank/DDBJ databases">
        <title>Microbes associate with the intestines of laboratory mice.</title>
        <authorList>
            <person name="Navarre W."/>
            <person name="Wong E."/>
            <person name="Huang K."/>
            <person name="Tropini C."/>
            <person name="Ng K."/>
            <person name="Yu B."/>
        </authorList>
    </citation>
    <scope>NUCLEOTIDE SEQUENCE</scope>
    <source>
        <strain evidence="1">NM04_E33</strain>
    </source>
</reference>
<gene>
    <name evidence="1" type="ORF">E5331_15115</name>
</gene>
<organism evidence="1 2">
    <name type="scientific">Lepagella muris</name>
    <dbReference type="NCBI Taxonomy" id="3032870"/>
    <lineage>
        <taxon>Bacteria</taxon>
        <taxon>Pseudomonadati</taxon>
        <taxon>Bacteroidota</taxon>
        <taxon>Bacteroidia</taxon>
        <taxon>Bacteroidales</taxon>
        <taxon>Muribaculaceae</taxon>
        <taxon>Lepagella</taxon>
    </lineage>
</organism>
<evidence type="ECO:0000313" key="1">
    <source>
        <dbReference type="EMBL" id="TGY77266.1"/>
    </source>
</evidence>
<proteinExistence type="predicted"/>
<sequence>MKFFINILVLCLLLAGCRHNNEIDRQLTEAESLLHTFPDSVEMMLAPISLDDNLSDEQMSKGCRILSVAKVKQGKTFITDNYFQKAIRFYESEKDTTALLDMYQLAAVKMRWLGNQDSASIFLNKAIDIASNVTNPTKSELLIELSNMYAMPSLKKNYVKAISHAMEALNVSQTKEERARALHDVGLFYSFIGDNDSTAIYMEKALSQTDVNDPLFTTYALNYANNPSSDFRRSVEYLNRIKTQSLGKRITLGFIYLNNSQVDSARYYSEVSRSMYNENPTRYSINTYNNLRLLDQSIGLLNKGIVVPYEGTVTNDSISEVTSIQKKISEEQRDYNTRLQIQLLQSKAHRQLLLNIGLGILLVIVIGVGIYVWQSKRKYLKLKKRLDNIKVEQIIAEANDDESDKSLDLVRSRMDICIEQFRESKLQAYLDKMAIQYRNSGNYPSVKERETAQKILISCFADFIVDLKMTGVKLNTEDIVTCIMSCLKESNATIAACLGATGTAIRTRKSRLRTKLPAEILNLLEL</sequence>
<name>A0AC61RGM4_9BACT</name>
<keyword evidence="2" id="KW-1185">Reference proteome</keyword>
<comment type="caution">
    <text evidence="1">The sequence shown here is derived from an EMBL/GenBank/DDBJ whole genome shotgun (WGS) entry which is preliminary data.</text>
</comment>
<protein>
    <submittedName>
        <fullName evidence="1">Uncharacterized protein</fullName>
    </submittedName>
</protein>
<evidence type="ECO:0000313" key="2">
    <source>
        <dbReference type="Proteomes" id="UP000306319"/>
    </source>
</evidence>